<comment type="caution">
    <text evidence="2">The sequence shown here is derived from an EMBL/GenBank/DDBJ whole genome shotgun (WGS) entry which is preliminary data.</text>
</comment>
<dbReference type="Proteomes" id="UP000265520">
    <property type="component" value="Unassembled WGS sequence"/>
</dbReference>
<feature type="region of interest" description="Disordered" evidence="1">
    <location>
        <begin position="13"/>
        <end position="75"/>
    </location>
</feature>
<evidence type="ECO:0000313" key="2">
    <source>
        <dbReference type="EMBL" id="MCI19409.1"/>
    </source>
</evidence>
<proteinExistence type="predicted"/>
<evidence type="ECO:0000256" key="1">
    <source>
        <dbReference type="SAM" id="MobiDB-lite"/>
    </source>
</evidence>
<dbReference type="EMBL" id="LXQA010114642">
    <property type="protein sequence ID" value="MCI19409.1"/>
    <property type="molecule type" value="Genomic_DNA"/>
</dbReference>
<reference evidence="2 3" key="1">
    <citation type="journal article" date="2018" name="Front. Plant Sci.">
        <title>Red Clover (Trifolium pratense) and Zigzag Clover (T. medium) - A Picture of Genomic Similarities and Differences.</title>
        <authorList>
            <person name="Dluhosova J."/>
            <person name="Istvanek J."/>
            <person name="Nedelnik J."/>
            <person name="Repkova J."/>
        </authorList>
    </citation>
    <scope>NUCLEOTIDE SEQUENCE [LARGE SCALE GENOMIC DNA]</scope>
    <source>
        <strain evidence="3">cv. 10/8</strain>
        <tissue evidence="2">Leaf</tissue>
    </source>
</reference>
<keyword evidence="3" id="KW-1185">Reference proteome</keyword>
<protein>
    <submittedName>
        <fullName evidence="2">Uncharacterized protein</fullName>
    </submittedName>
</protein>
<feature type="compositionally biased region" description="Basic and acidic residues" evidence="1">
    <location>
        <begin position="26"/>
        <end position="54"/>
    </location>
</feature>
<sequence length="102" mass="11568">MSVLIERALQEAGRRLVAQPQPKAQPHLDPEAEAQPQHDPKPRENELGDELAKEDFEEAEENDEDEEDAEDWSQPVKCDLLVLVATWLLPSFNSVHGKVPFE</sequence>
<evidence type="ECO:0000313" key="3">
    <source>
        <dbReference type="Proteomes" id="UP000265520"/>
    </source>
</evidence>
<feature type="compositionally biased region" description="Acidic residues" evidence="1">
    <location>
        <begin position="55"/>
        <end position="71"/>
    </location>
</feature>
<name>A0A392Q6D0_9FABA</name>
<organism evidence="2 3">
    <name type="scientific">Trifolium medium</name>
    <dbReference type="NCBI Taxonomy" id="97028"/>
    <lineage>
        <taxon>Eukaryota</taxon>
        <taxon>Viridiplantae</taxon>
        <taxon>Streptophyta</taxon>
        <taxon>Embryophyta</taxon>
        <taxon>Tracheophyta</taxon>
        <taxon>Spermatophyta</taxon>
        <taxon>Magnoliopsida</taxon>
        <taxon>eudicotyledons</taxon>
        <taxon>Gunneridae</taxon>
        <taxon>Pentapetalae</taxon>
        <taxon>rosids</taxon>
        <taxon>fabids</taxon>
        <taxon>Fabales</taxon>
        <taxon>Fabaceae</taxon>
        <taxon>Papilionoideae</taxon>
        <taxon>50 kb inversion clade</taxon>
        <taxon>NPAAA clade</taxon>
        <taxon>Hologalegina</taxon>
        <taxon>IRL clade</taxon>
        <taxon>Trifolieae</taxon>
        <taxon>Trifolium</taxon>
    </lineage>
</organism>
<accession>A0A392Q6D0</accession>
<dbReference type="AlphaFoldDB" id="A0A392Q6D0"/>